<sequence length="414" mass="46390">MARPLPAPLLQTASPDSSPRLWPHVELVRKPDGRQYAYYRRNGRRIPLPLPLGSNAFQVAYEKARREAEGLRDAPGRYSVQAAVTAFLGSVDFGKLASPTQRDYRRTLDLFRGSFGDLLLPALDEVWIDQLREAHGEDPDGWNRLRSRMIAVVDLFRRRNPGVMADNPWKTARNLPVVRGNQNRRWPLEPVLVPVFRAATPEFRALLTGYLLTAQRGGDVTSWRPEAYDPEAKTLEFVQAKTANRPQPKRLLLYVPPRLQRAFDSVHGRHPERLFVTPRGVAWTRSNAEETLRTLLKNLGLERYTLHGLRRTGPSALKLLGFENRAIRELTGHDNDGNLEIYLDDVDGHLLARQAQEALDDRFGPLLDAIEAEGANSRRFSGLTGRAAAKARRDSALPTGLPTANSSGESPGKG</sequence>
<dbReference type="EMBL" id="FQZF01000018">
    <property type="protein sequence ID" value="SHJ68078.1"/>
    <property type="molecule type" value="Genomic_DNA"/>
</dbReference>
<dbReference type="SUPFAM" id="SSF56349">
    <property type="entry name" value="DNA breaking-rejoining enzymes"/>
    <property type="match status" value="1"/>
</dbReference>
<dbReference type="Proteomes" id="UP000184387">
    <property type="component" value="Unassembled WGS sequence"/>
</dbReference>
<feature type="region of interest" description="Disordered" evidence="2">
    <location>
        <begin position="381"/>
        <end position="414"/>
    </location>
</feature>
<dbReference type="OrthoDB" id="7873969at2"/>
<gene>
    <name evidence="4" type="ORF">SAMN02745194_03101</name>
</gene>
<dbReference type="PROSITE" id="PS51898">
    <property type="entry name" value="TYR_RECOMBINASE"/>
    <property type="match status" value="1"/>
</dbReference>
<dbReference type="InterPro" id="IPR011010">
    <property type="entry name" value="DNA_brk_join_enz"/>
</dbReference>
<evidence type="ECO:0000313" key="4">
    <source>
        <dbReference type="EMBL" id="SHJ68078.1"/>
    </source>
</evidence>
<dbReference type="InterPro" id="IPR002104">
    <property type="entry name" value="Integrase_catalytic"/>
</dbReference>
<accession>A0A1M6LA45</accession>
<dbReference type="AlphaFoldDB" id="A0A1M6LA45"/>
<feature type="domain" description="Tyr recombinase" evidence="3">
    <location>
        <begin position="181"/>
        <end position="356"/>
    </location>
</feature>
<dbReference type="GO" id="GO:0015074">
    <property type="term" value="P:DNA integration"/>
    <property type="evidence" value="ECO:0007669"/>
    <property type="project" value="InterPro"/>
</dbReference>
<dbReference type="STRING" id="198092.SAMN02745194_03101"/>
<keyword evidence="1" id="KW-0233">DNA recombination</keyword>
<keyword evidence="5" id="KW-1185">Reference proteome</keyword>
<evidence type="ECO:0000259" key="3">
    <source>
        <dbReference type="PROSITE" id="PS51898"/>
    </source>
</evidence>
<name>A0A1M6LA45_9PROT</name>
<dbReference type="GO" id="GO:0006310">
    <property type="term" value="P:DNA recombination"/>
    <property type="evidence" value="ECO:0007669"/>
    <property type="project" value="UniProtKB-KW"/>
</dbReference>
<dbReference type="Gene3D" id="1.10.443.10">
    <property type="entry name" value="Intergrase catalytic core"/>
    <property type="match status" value="1"/>
</dbReference>
<proteinExistence type="predicted"/>
<reference evidence="4 5" key="1">
    <citation type="submission" date="2016-11" db="EMBL/GenBank/DDBJ databases">
        <authorList>
            <person name="Jaros S."/>
            <person name="Januszkiewicz K."/>
            <person name="Wedrychowicz H."/>
        </authorList>
    </citation>
    <scope>NUCLEOTIDE SEQUENCE [LARGE SCALE GENOMIC DNA]</scope>
    <source>
        <strain evidence="4 5">DSM 14916</strain>
    </source>
</reference>
<dbReference type="Pfam" id="PF00589">
    <property type="entry name" value="Phage_integrase"/>
    <property type="match status" value="1"/>
</dbReference>
<evidence type="ECO:0000256" key="2">
    <source>
        <dbReference type="SAM" id="MobiDB-lite"/>
    </source>
</evidence>
<feature type="compositionally biased region" description="Polar residues" evidence="2">
    <location>
        <begin position="402"/>
        <end position="414"/>
    </location>
</feature>
<dbReference type="InterPro" id="IPR013762">
    <property type="entry name" value="Integrase-like_cat_sf"/>
</dbReference>
<organism evidence="4 5">
    <name type="scientific">Muricoccus roseus</name>
    <dbReference type="NCBI Taxonomy" id="198092"/>
    <lineage>
        <taxon>Bacteria</taxon>
        <taxon>Pseudomonadati</taxon>
        <taxon>Pseudomonadota</taxon>
        <taxon>Alphaproteobacteria</taxon>
        <taxon>Acetobacterales</taxon>
        <taxon>Roseomonadaceae</taxon>
        <taxon>Muricoccus</taxon>
    </lineage>
</organism>
<dbReference type="GO" id="GO:0003677">
    <property type="term" value="F:DNA binding"/>
    <property type="evidence" value="ECO:0007669"/>
    <property type="project" value="InterPro"/>
</dbReference>
<protein>
    <submittedName>
        <fullName evidence="4">Phage integrase family protein</fullName>
    </submittedName>
</protein>
<dbReference type="RefSeq" id="WP_139281359.1">
    <property type="nucleotide sequence ID" value="NZ_FQZF01000018.1"/>
</dbReference>
<evidence type="ECO:0000313" key="5">
    <source>
        <dbReference type="Proteomes" id="UP000184387"/>
    </source>
</evidence>
<evidence type="ECO:0000256" key="1">
    <source>
        <dbReference type="ARBA" id="ARBA00023172"/>
    </source>
</evidence>